<evidence type="ECO:0000313" key="3">
    <source>
        <dbReference type="Proteomes" id="UP001424741"/>
    </source>
</evidence>
<evidence type="ECO:0000259" key="1">
    <source>
        <dbReference type="Pfam" id="PF09413"/>
    </source>
</evidence>
<comment type="caution">
    <text evidence="2">The sequence shown here is derived from an EMBL/GenBank/DDBJ whole genome shotgun (WGS) entry which is preliminary data.</text>
</comment>
<protein>
    <recommendedName>
        <fullName evidence="1">DUF2007 domain-containing protein</fullName>
    </recommendedName>
</protein>
<proteinExistence type="predicted"/>
<organism evidence="2 3">
    <name type="scientific">Rubritalea halochordaticola</name>
    <dbReference type="NCBI Taxonomy" id="714537"/>
    <lineage>
        <taxon>Bacteria</taxon>
        <taxon>Pseudomonadati</taxon>
        <taxon>Verrucomicrobiota</taxon>
        <taxon>Verrucomicrobiia</taxon>
        <taxon>Verrucomicrobiales</taxon>
        <taxon>Rubritaleaceae</taxon>
        <taxon>Rubritalea</taxon>
    </lineage>
</organism>
<keyword evidence="3" id="KW-1185">Reference proteome</keyword>
<evidence type="ECO:0000313" key="2">
    <source>
        <dbReference type="EMBL" id="GAA5494679.1"/>
    </source>
</evidence>
<name>A0ABP9UYC1_9BACT</name>
<dbReference type="RefSeq" id="WP_346187594.1">
    <property type="nucleotide sequence ID" value="NZ_BAABRL010000002.1"/>
</dbReference>
<sequence length="110" mass="12554">MKEIFRHLDLTTVSYYANLLESEGVPVMLRNEHLTTSGITEIPIPEFYPNICVMCDEDYPKAWEILNKVINADKEKVGQEVTCSKCGEINPANFDFCFSCEENLVVENKS</sequence>
<dbReference type="EMBL" id="BAABRL010000002">
    <property type="protein sequence ID" value="GAA5494679.1"/>
    <property type="molecule type" value="Genomic_DNA"/>
</dbReference>
<dbReference type="Pfam" id="PF09413">
    <property type="entry name" value="DUF2007"/>
    <property type="match status" value="1"/>
</dbReference>
<gene>
    <name evidence="2" type="ORF">Rhal01_00842</name>
</gene>
<dbReference type="SUPFAM" id="SSF54913">
    <property type="entry name" value="GlnB-like"/>
    <property type="match status" value="1"/>
</dbReference>
<accession>A0ABP9UYC1</accession>
<dbReference type="InterPro" id="IPR018551">
    <property type="entry name" value="DUF2007"/>
</dbReference>
<dbReference type="Proteomes" id="UP001424741">
    <property type="component" value="Unassembled WGS sequence"/>
</dbReference>
<dbReference type="Gene3D" id="3.30.70.790">
    <property type="entry name" value="UreE, C-terminal domain"/>
    <property type="match status" value="1"/>
</dbReference>
<feature type="domain" description="DUF2007" evidence="1">
    <location>
        <begin position="1"/>
        <end position="68"/>
    </location>
</feature>
<reference evidence="2 3" key="1">
    <citation type="submission" date="2024-02" db="EMBL/GenBank/DDBJ databases">
        <title>Rubritalea halochordaticola NBRC 107102.</title>
        <authorList>
            <person name="Ichikawa N."/>
            <person name="Katano-Makiyama Y."/>
            <person name="Hidaka K."/>
        </authorList>
    </citation>
    <scope>NUCLEOTIDE SEQUENCE [LARGE SCALE GENOMIC DNA]</scope>
    <source>
        <strain evidence="2 3">NBRC 107102</strain>
    </source>
</reference>
<dbReference type="InterPro" id="IPR011322">
    <property type="entry name" value="N-reg_PII-like_a/b"/>
</dbReference>